<accession>A0A1H6ZVE1</accession>
<proteinExistence type="predicted"/>
<evidence type="ECO:0000313" key="1">
    <source>
        <dbReference type="EMBL" id="SEJ55567.1"/>
    </source>
</evidence>
<gene>
    <name evidence="1" type="ORF">SAMN04487997_0203</name>
</gene>
<dbReference type="OrthoDB" id="5959836at2"/>
<dbReference type="EMBL" id="FNYC01000012">
    <property type="protein sequence ID" value="SEJ55567.1"/>
    <property type="molecule type" value="Genomic_DNA"/>
</dbReference>
<dbReference type="Proteomes" id="UP000199420">
    <property type="component" value="Unassembled WGS sequence"/>
</dbReference>
<dbReference type="RefSeq" id="WP_091336801.1">
    <property type="nucleotide sequence ID" value="NZ_FNYC01000012.1"/>
</dbReference>
<organism evidence="1 2">
    <name type="scientific">Frateuria terrea</name>
    <dbReference type="NCBI Taxonomy" id="529704"/>
    <lineage>
        <taxon>Bacteria</taxon>
        <taxon>Pseudomonadati</taxon>
        <taxon>Pseudomonadota</taxon>
        <taxon>Gammaproteobacteria</taxon>
        <taxon>Lysobacterales</taxon>
        <taxon>Rhodanobacteraceae</taxon>
        <taxon>Frateuria</taxon>
    </lineage>
</organism>
<reference evidence="1 2" key="1">
    <citation type="submission" date="2016-10" db="EMBL/GenBank/DDBJ databases">
        <authorList>
            <person name="de Groot N.N."/>
        </authorList>
    </citation>
    <scope>NUCLEOTIDE SEQUENCE [LARGE SCALE GENOMIC DNA]</scope>
    <source>
        <strain evidence="1 2">DSM 26515</strain>
    </source>
</reference>
<dbReference type="AlphaFoldDB" id="A0A1H6ZVE1"/>
<evidence type="ECO:0000313" key="2">
    <source>
        <dbReference type="Proteomes" id="UP000199420"/>
    </source>
</evidence>
<dbReference type="STRING" id="529704.SAMN02927913_2186"/>
<sequence>MTNDLYGKDRPRLMERLGRLLGSTTYRTADSGGGEPFAARWLTSEARMLVALKMAALHPRDVGPWIVYSIALRVDDREREIVTWLADKLIAGTGPIGKRNASRMLVVAMASYRLAVHGVEPKRPKLRPVDFEGLVNIGAGWLWMKCESTLDRAEYAERSSGESRERAA</sequence>
<protein>
    <submittedName>
        <fullName evidence="1">Uncharacterized protein</fullName>
    </submittedName>
</protein>
<name>A0A1H6ZVE1_9GAMM</name>
<keyword evidence="2" id="KW-1185">Reference proteome</keyword>